<evidence type="ECO:0000256" key="5">
    <source>
        <dbReference type="ARBA" id="ARBA00023136"/>
    </source>
</evidence>
<evidence type="ECO:0008006" key="8">
    <source>
        <dbReference type="Google" id="ProtNLM"/>
    </source>
</evidence>
<protein>
    <recommendedName>
        <fullName evidence="8">Lysine transporter LysE</fullName>
    </recommendedName>
</protein>
<feature type="transmembrane region" description="Helical" evidence="6">
    <location>
        <begin position="67"/>
        <end position="86"/>
    </location>
</feature>
<reference evidence="7" key="1">
    <citation type="submission" date="2018-05" db="EMBL/GenBank/DDBJ databases">
        <authorList>
            <person name="Lanie J.A."/>
            <person name="Ng W.-L."/>
            <person name="Kazmierczak K.M."/>
            <person name="Andrzejewski T.M."/>
            <person name="Davidsen T.M."/>
            <person name="Wayne K.J."/>
            <person name="Tettelin H."/>
            <person name="Glass J.I."/>
            <person name="Rusch D."/>
            <person name="Podicherti R."/>
            <person name="Tsui H.-C.T."/>
            <person name="Winkler M.E."/>
        </authorList>
    </citation>
    <scope>NUCLEOTIDE SEQUENCE</scope>
</reference>
<evidence type="ECO:0000256" key="3">
    <source>
        <dbReference type="ARBA" id="ARBA00022692"/>
    </source>
</evidence>
<feature type="transmembrane region" description="Helical" evidence="6">
    <location>
        <begin position="162"/>
        <end position="181"/>
    </location>
</feature>
<feature type="transmembrane region" description="Helical" evidence="6">
    <location>
        <begin position="40"/>
        <end position="61"/>
    </location>
</feature>
<dbReference type="GO" id="GO:0005886">
    <property type="term" value="C:plasma membrane"/>
    <property type="evidence" value="ECO:0007669"/>
    <property type="project" value="UniProtKB-SubCell"/>
</dbReference>
<feature type="transmembrane region" description="Helical" evidence="6">
    <location>
        <begin position="193"/>
        <end position="212"/>
    </location>
</feature>
<evidence type="ECO:0000256" key="6">
    <source>
        <dbReference type="SAM" id="Phobius"/>
    </source>
</evidence>
<dbReference type="InterPro" id="IPR001123">
    <property type="entry name" value="LeuE-type"/>
</dbReference>
<name>A0A382B2C9_9ZZZZ</name>
<dbReference type="Pfam" id="PF01810">
    <property type="entry name" value="LysE"/>
    <property type="match status" value="1"/>
</dbReference>
<dbReference type="AlphaFoldDB" id="A0A382B2C9"/>
<keyword evidence="2" id="KW-1003">Cell membrane</keyword>
<feature type="transmembrane region" description="Helical" evidence="6">
    <location>
        <begin position="6"/>
        <end position="28"/>
    </location>
</feature>
<evidence type="ECO:0000256" key="2">
    <source>
        <dbReference type="ARBA" id="ARBA00022475"/>
    </source>
</evidence>
<keyword evidence="3 6" id="KW-0812">Transmembrane</keyword>
<dbReference type="EMBL" id="UINC01027717">
    <property type="protein sequence ID" value="SVB07442.1"/>
    <property type="molecule type" value="Genomic_DNA"/>
</dbReference>
<evidence type="ECO:0000313" key="7">
    <source>
        <dbReference type="EMBL" id="SVB07442.1"/>
    </source>
</evidence>
<dbReference type="GO" id="GO:0015171">
    <property type="term" value="F:amino acid transmembrane transporter activity"/>
    <property type="evidence" value="ECO:0007669"/>
    <property type="project" value="TreeGrafter"/>
</dbReference>
<organism evidence="7">
    <name type="scientific">marine metagenome</name>
    <dbReference type="NCBI Taxonomy" id="408172"/>
    <lineage>
        <taxon>unclassified sequences</taxon>
        <taxon>metagenomes</taxon>
        <taxon>ecological metagenomes</taxon>
    </lineage>
</organism>
<keyword evidence="5 6" id="KW-0472">Membrane</keyword>
<keyword evidence="4 6" id="KW-1133">Transmembrane helix</keyword>
<accession>A0A382B2C9</accession>
<sequence length="214" mass="23176">MDMTFWIQLVMVCFLGAASPGPSLALVIGNSVARGRGYGMATGVGHAAGITLWGFLTAVGATEVMNYHSGLMVVMQIGGAIVLAYVGMRIFRSKSYLENQQENVLLMRPGILFKAAREGFLISFLNPKIALFFLAIFSHLVYPGLSWSEKVLMGIVAGFIDGLWYVSVAIFLTGIVGIGMFRGKFNLLSKLSGVILLSMSIYLFGKVAWALWSS</sequence>
<evidence type="ECO:0000256" key="1">
    <source>
        <dbReference type="ARBA" id="ARBA00004651"/>
    </source>
</evidence>
<proteinExistence type="predicted"/>
<feature type="transmembrane region" description="Helical" evidence="6">
    <location>
        <begin position="120"/>
        <end position="142"/>
    </location>
</feature>
<evidence type="ECO:0000256" key="4">
    <source>
        <dbReference type="ARBA" id="ARBA00022989"/>
    </source>
</evidence>
<dbReference type="PANTHER" id="PTHR30086">
    <property type="entry name" value="ARGININE EXPORTER PROTEIN ARGO"/>
    <property type="match status" value="1"/>
</dbReference>
<dbReference type="PANTHER" id="PTHR30086:SF16">
    <property type="entry name" value="AMINO ACID EFFLUX PERMEASE RHTB FAMILY"/>
    <property type="match status" value="1"/>
</dbReference>
<comment type="subcellular location">
    <subcellularLocation>
        <location evidence="1">Cell membrane</location>
        <topology evidence="1">Multi-pass membrane protein</topology>
    </subcellularLocation>
</comment>
<gene>
    <name evidence="7" type="ORF">METZ01_LOCUS160296</name>
</gene>